<evidence type="ECO:0000256" key="15">
    <source>
        <dbReference type="ARBA" id="ARBA00023141"/>
    </source>
</evidence>
<feature type="binding site" evidence="21">
    <location>
        <position position="293"/>
    </location>
    <ligand>
        <name>7-phospho-2-dehydro-3-deoxy-D-arabino-heptonate</name>
        <dbReference type="ChEBI" id="CHEBI:58394"/>
    </ligand>
</feature>
<dbReference type="SUPFAM" id="SSF51735">
    <property type="entry name" value="NAD(P)-binding Rossmann-fold domains"/>
    <property type="match status" value="1"/>
</dbReference>
<proteinExistence type="inferred from homology"/>
<comment type="pathway">
    <text evidence="3 21 22">Metabolic intermediate biosynthesis; chorismate biosynthesis; chorismate from D-erythrose 4-phosphate and phosphoenolpyruvate: step 5/7.</text>
</comment>
<feature type="binding site" evidence="21">
    <location>
        <begin position="877"/>
        <end position="884"/>
    </location>
    <ligand>
        <name>ATP</name>
        <dbReference type="ChEBI" id="CHEBI:30616"/>
    </ligand>
</feature>
<evidence type="ECO:0000256" key="14">
    <source>
        <dbReference type="ARBA" id="ARBA00023002"/>
    </source>
</evidence>
<feature type="domain" description="Shikimate dehydrogenase substrate binding N-terminal" evidence="26">
    <location>
        <begin position="1303"/>
        <end position="1383"/>
    </location>
</feature>
<dbReference type="InterPro" id="IPR031322">
    <property type="entry name" value="Shikimate/glucono_kinase"/>
</dbReference>
<comment type="subcellular location">
    <subcellularLocation>
        <location evidence="1 21 22">Cytoplasm</location>
    </subcellularLocation>
</comment>
<feature type="region of interest" description="3-dehydroquinate synthase" evidence="21">
    <location>
        <begin position="1"/>
        <end position="390"/>
    </location>
</feature>
<dbReference type="Pfam" id="PF01487">
    <property type="entry name" value="DHquinase_I"/>
    <property type="match status" value="1"/>
</dbReference>
<sequence>MNGVKENADGPAKVPILGRESIIIDHGLWGSFVVNDLLDKISSEIYALVTDTNLGPLYIPRFRKAFEDACSRRHVGARLITLEIPPGETSKSVDSWATVHDWLGSQRFVRNGVIIALGGGVIGDLIGFNAATWMRGVKVVQVPTTLLAMVDSSIGGKTAIDTSHGKNLVGAFWPPERNYIDLDFLSTLPKRELINGMAEVIKTAAIWNEAEFSALEDNAELLMNAFQAQGGLAAMQNDSRVSSFVKRLVVGSVKVKAEVVTADEREGGLRNLLNFGHSIGHAIEAILAPQILHGECVAIGMVKEAELARYLGILSPGAVARLAKCISAYELPTSLADKQVRKRSANKVCPVDELINIMAVDKKNAGSQKKVVLLSAIGRTLEPKASDVADADIRLILSPCALVSPGVSESLNVSCTPPGSKSISNRVLVLAALGSGTCRITNLLHSDDTQFMLTALTQLGAASFAWEDEGQTLAVNGNGGLLKASSTELYLGNAGTASRFLTTIAALATRTSSTSSTVLTGNARMKERPIGPLVQSLRDNGAEIACLGKEGCLPIKVNASAGLEGGEIELAATVSSQYVSSLLMCAPYAKRAVTLKLVGGKPISQPYIDMTTAMMASFGIRVLRSETDTNTYHIPCGSYTNPTTYQVESDASSATYPLALAAITGTTCTVPNIGSTSLQGDARFAVDVLRPMGCSVKQTQTSTTVSGPPRGTLVPIPEVDMEPMTDAFLTASVLAAAAVAPSTKGSSTTRIIGIANQRVKECNRIEALKDQLAKFGVQCRELQDGIEVDGRALNLREPKEGIHCYDDHRVAMSLSVLAIVSPHPILITERECVAKTWPGWWDVLHQTFKVNLEGKDPPSKPIANGTTAQRKSIFIIGMRGAGKTTTGRWASELLGWPLIDLDTALEEQTQTTIPELVRSRGWENFREEELKLLRNVLQEKPYGYVIACGGGIVETPAARGLLSSYHTNGGIVLLVTRDIARNIEYLNIDKTRPAWVDDIMAVWLRRRPWYEECSNFHFHSQDGDHTGLNSPLEDFSRFLALTQKEQPALATIRKKQHSFFVSLTVPRIKDTHDILKEVVVGADAVELRVDLLRDPDSQNGVPTTDFVIEQIALLRTMTTIPIIFTLRSQSQGGNFPDGANDEAMKLYQSAIRMAVEFIDLEMTAPEPLVEFVTSQRDKGITKIIASHHDPQAKLSWANGSWIPHYNRALQHGDIIKLIGVAKSQRDNIDLFKFKSGLGSSHSTPLIALNMGTHGQLSRVLNNFMTPVSHPALPSKAAPGQLSAAEIRRTLSTIGEIPSLKFFLLGSPVAASRGPVMHNTLFAETGLPHHYDRVDTTDTETVKRTIHAPDFGGASVTIPLKLDVMPLLDEIAPQAAVIGAVNTIVPIRNNESGKVEKLIGHNTDWQGIALSLRNAGASSSFSSSPGSAASALVVGTGGTSRAAIYALHSMKFAPVYVLGRTPANLDTLVGSFSSEYQVRALHVDSAGDALAEMRAVPTVAVGTIPADKAIDVGMREVLCRIFERSEKEATASEAAASEETKQVGGEAGSSGSTKAAKRVLLEMAYKPAVTALMRLAADHGWVTVPGAEALVGQGVYQFEHFTGIRPLYEVARVSAQIVDFRLLIKIIMLTCDIGCCDGFLRV</sequence>
<dbReference type="InterPro" id="IPR023000">
    <property type="entry name" value="Shikimate_kinase_CS"/>
</dbReference>
<keyword evidence="10 21" id="KW-0418">Kinase</keyword>
<dbReference type="EC" id="2.7.1.71" evidence="21"/>
<dbReference type="GO" id="GO:0005737">
    <property type="term" value="C:cytoplasm"/>
    <property type="evidence" value="ECO:0007669"/>
    <property type="project" value="UniProtKB-SubCell"/>
</dbReference>
<dbReference type="PROSITE" id="PS01028">
    <property type="entry name" value="DEHYDROQUINASE_I"/>
    <property type="match status" value="1"/>
</dbReference>
<comment type="cofactor">
    <cofactor evidence="21 22">
        <name>Zn(2+)</name>
        <dbReference type="ChEBI" id="CHEBI:29105"/>
    </cofactor>
    <text evidence="21 22">Binds 2 Zn(2+) ions per subunit.</text>
</comment>
<comment type="catalytic activity">
    <reaction evidence="19 21 22">
        <text>shikimate + ATP = 3-phosphoshikimate + ADP + H(+)</text>
        <dbReference type="Rhea" id="RHEA:13121"/>
        <dbReference type="ChEBI" id="CHEBI:15378"/>
        <dbReference type="ChEBI" id="CHEBI:30616"/>
        <dbReference type="ChEBI" id="CHEBI:36208"/>
        <dbReference type="ChEBI" id="CHEBI:145989"/>
        <dbReference type="ChEBI" id="CHEBI:456216"/>
        <dbReference type="EC" id="2.7.1.71"/>
    </reaction>
</comment>
<feature type="active site" description="Proton acceptor; for 3-dehydroquinate dehydratase activity" evidence="21">
    <location>
        <position position="1188"/>
    </location>
</feature>
<feature type="domain" description="3-dehydroquinate synthase N-terminal" evidence="25">
    <location>
        <begin position="82"/>
        <end position="194"/>
    </location>
</feature>
<evidence type="ECO:0000256" key="13">
    <source>
        <dbReference type="ARBA" id="ARBA00022857"/>
    </source>
</evidence>
<dbReference type="SUPFAM" id="SSF52540">
    <property type="entry name" value="P-loop containing nucleoside triphosphate hydrolases"/>
    <property type="match status" value="1"/>
</dbReference>
<dbReference type="Pfam" id="PF01202">
    <property type="entry name" value="SKI"/>
    <property type="match status" value="1"/>
</dbReference>
<dbReference type="InterPro" id="IPR056179">
    <property type="entry name" value="DHQS_C"/>
</dbReference>
<dbReference type="FunFam" id="3.65.10.10:FF:000007">
    <property type="entry name" value="Pentafunctional AROM polypeptide"/>
    <property type="match status" value="1"/>
</dbReference>
<dbReference type="InterPro" id="IPR018508">
    <property type="entry name" value="3-dehydroquinate_DH_AS"/>
</dbReference>
<comment type="similarity">
    <text evidence="22">In the N-terminal section; belongs to the dehydroquinate synthase family.</text>
</comment>
<dbReference type="InterPro" id="IPR036291">
    <property type="entry name" value="NAD(P)-bd_dom_sf"/>
</dbReference>
<dbReference type="InterPro" id="IPR027417">
    <property type="entry name" value="P-loop_NTPase"/>
</dbReference>
<dbReference type="InterPro" id="IPR046346">
    <property type="entry name" value="Aminoacid_DH-like_N_sf"/>
</dbReference>
<evidence type="ECO:0000256" key="20">
    <source>
        <dbReference type="ARBA" id="ARBA00054455"/>
    </source>
</evidence>
<comment type="similarity">
    <text evidence="21 22">In the C-terminal section; belongs to the shikimate dehydrogenase family.</text>
</comment>
<feature type="active site" description="Proton acceptor; for 3-dehydroquinate synthase activity" evidence="21">
    <location>
        <position position="281"/>
    </location>
</feature>
<keyword evidence="6 21" id="KW-0028">Amino-acid biosynthesis</keyword>
<dbReference type="HAMAP" id="MF_00109">
    <property type="entry name" value="Shikimate_kinase"/>
    <property type="match status" value="1"/>
</dbReference>
<evidence type="ECO:0000259" key="27">
    <source>
        <dbReference type="Pfam" id="PF24621"/>
    </source>
</evidence>
<dbReference type="FunFam" id="3.40.50.300:FF:001256">
    <property type="entry name" value="Pentafunctional AROM polypeptide"/>
    <property type="match status" value="1"/>
</dbReference>
<comment type="pathway">
    <text evidence="21 22">Metabolic intermediate biosynthesis; chorismate biosynthesis; chorismate from D-erythrose 4-phosphate and phosphoenolpyruvate: step 4/7.</text>
</comment>
<feature type="binding site" evidence="21">
    <location>
        <position position="362"/>
    </location>
    <ligand>
        <name>7-phospho-2-dehydro-3-deoxy-D-arabino-heptonate</name>
        <dbReference type="ChEBI" id="CHEBI:58394"/>
    </ligand>
</feature>
<feature type="region of interest" description="Shikimate dehydrogenase" evidence="21">
    <location>
        <begin position="1298"/>
        <end position="1641"/>
    </location>
</feature>
<protein>
    <recommendedName>
        <fullName evidence="21">Pentafunctional AROM polypeptide</fullName>
    </recommendedName>
    <domain>
        <recommendedName>
            <fullName evidence="21">3-dehydroquinate synthase</fullName>
            <shortName evidence="21">DHQS</shortName>
            <ecNumber evidence="21">4.2.3.4</ecNumber>
        </recommendedName>
    </domain>
    <domain>
        <recommendedName>
            <fullName evidence="21">3-phosphoshikimate 1-carboxyvinyltransferase</fullName>
            <ecNumber evidence="21">2.5.1.19</ecNumber>
        </recommendedName>
        <alternativeName>
            <fullName evidence="21">5-enolpyruvylshikimate-3-phosphate synthase</fullName>
            <shortName evidence="21">EPSP synthase</shortName>
            <shortName evidence="21">EPSPS</shortName>
        </alternativeName>
    </domain>
    <domain>
        <recommendedName>
            <fullName evidence="21">Shikimate kinase</fullName>
            <shortName evidence="21">SK</shortName>
            <ecNumber evidence="21">2.7.1.71</ecNumber>
        </recommendedName>
    </domain>
    <domain>
        <recommendedName>
            <fullName evidence="21">3-dehydroquinate dehydratase</fullName>
            <shortName evidence="21">3-dehydroquinase</shortName>
            <ecNumber evidence="21">4.2.1.10</ecNumber>
        </recommendedName>
    </domain>
    <domain>
        <recommendedName>
            <fullName evidence="21">Shikimate dehydrogenase</fullName>
            <ecNumber evidence="21">1.1.1.25</ecNumber>
        </recommendedName>
    </domain>
</protein>
<name>A0A6A6HK12_VIRVR</name>
<dbReference type="GO" id="GO:0008652">
    <property type="term" value="P:amino acid biosynthetic process"/>
    <property type="evidence" value="ECO:0007669"/>
    <property type="project" value="UniProtKB-KW"/>
</dbReference>
<dbReference type="GO" id="GO:0003856">
    <property type="term" value="F:3-dehydroquinate synthase activity"/>
    <property type="evidence" value="ECO:0007669"/>
    <property type="project" value="UniProtKB-UniRule"/>
</dbReference>
<comment type="catalytic activity">
    <reaction evidence="21 22">
        <text>3-dehydroquinate = 3-dehydroshikimate + H2O</text>
        <dbReference type="Rhea" id="RHEA:21096"/>
        <dbReference type="ChEBI" id="CHEBI:15377"/>
        <dbReference type="ChEBI" id="CHEBI:16630"/>
        <dbReference type="ChEBI" id="CHEBI:32364"/>
        <dbReference type="EC" id="4.2.1.10"/>
    </reaction>
</comment>
<comment type="pathway">
    <text evidence="2 21 22">Metabolic intermediate biosynthesis; chorismate biosynthesis; chorismate from D-erythrose 4-phosphate and phosphoenolpyruvate: step 6/7.</text>
</comment>
<comment type="pathway">
    <text evidence="21 22">Metabolic intermediate biosynthesis; chorismate biosynthesis; chorismate from D-erythrose 4-phosphate and phosphoenolpyruvate: step 2/7.</text>
</comment>
<comment type="similarity">
    <text evidence="21 22">In the 4th section; belongs to the type-I 3-dehydroquinase family.</text>
</comment>
<feature type="binding site" evidence="21">
    <location>
        <position position="256"/>
    </location>
    <ligand>
        <name>7-phospho-2-dehydro-3-deoxy-D-arabino-heptonate</name>
        <dbReference type="ChEBI" id="CHEBI:58394"/>
    </ligand>
</feature>
<comment type="subunit">
    <text evidence="21 22">Homodimer.</text>
</comment>
<evidence type="ECO:0000256" key="11">
    <source>
        <dbReference type="ARBA" id="ARBA00022833"/>
    </source>
</evidence>
<feature type="binding site" evidence="21">
    <location>
        <position position="277"/>
    </location>
    <ligand>
        <name>7-phospho-2-dehydro-3-deoxy-D-arabino-heptonate</name>
        <dbReference type="ChEBI" id="CHEBI:58394"/>
    </ligand>
</feature>
<feature type="active site" description="Schiff-base intermediate with substrate; for 3-dehydroquinate dehydratase activity" evidence="21">
    <location>
        <position position="1216"/>
    </location>
</feature>
<evidence type="ECO:0000256" key="16">
    <source>
        <dbReference type="ARBA" id="ARBA00023239"/>
    </source>
</evidence>
<dbReference type="PANTHER" id="PTHR21090">
    <property type="entry name" value="AROM/DEHYDROQUINATE SYNTHASE"/>
    <property type="match status" value="1"/>
</dbReference>
<feature type="region of interest" description="Disordered" evidence="23">
    <location>
        <begin position="1529"/>
        <end position="1550"/>
    </location>
</feature>
<feature type="binding site" evidence="21">
    <location>
        <begin position="119"/>
        <end position="121"/>
    </location>
    <ligand>
        <name>NAD(+)</name>
        <dbReference type="ChEBI" id="CHEBI:57540"/>
    </ligand>
</feature>
<evidence type="ECO:0000256" key="6">
    <source>
        <dbReference type="ARBA" id="ARBA00022605"/>
    </source>
</evidence>
<dbReference type="SUPFAM" id="SSF51569">
    <property type="entry name" value="Aldolase"/>
    <property type="match status" value="1"/>
</dbReference>
<evidence type="ECO:0000256" key="18">
    <source>
        <dbReference type="ARBA" id="ARBA00044633"/>
    </source>
</evidence>
<comment type="similarity">
    <text evidence="21 22">In the 3rd section; belongs to the shikimate kinase family.</text>
</comment>
<dbReference type="CDD" id="cd01556">
    <property type="entry name" value="EPSP_synthase"/>
    <property type="match status" value="1"/>
</dbReference>
<evidence type="ECO:0000313" key="29">
    <source>
        <dbReference type="Proteomes" id="UP000800092"/>
    </source>
</evidence>
<evidence type="ECO:0000256" key="9">
    <source>
        <dbReference type="ARBA" id="ARBA00022741"/>
    </source>
</evidence>
<dbReference type="GO" id="GO:0009073">
    <property type="term" value="P:aromatic amino acid family biosynthetic process"/>
    <property type="evidence" value="ECO:0007669"/>
    <property type="project" value="UniProtKB-UniRule"/>
</dbReference>
<dbReference type="InterPro" id="IPR030960">
    <property type="entry name" value="DHQS/DOIS_N"/>
</dbReference>
<dbReference type="NCBIfam" id="TIGR01093">
    <property type="entry name" value="aroD"/>
    <property type="match status" value="1"/>
</dbReference>
<dbReference type="Gene3D" id="3.40.50.1970">
    <property type="match status" value="1"/>
</dbReference>
<evidence type="ECO:0000256" key="5">
    <source>
        <dbReference type="ARBA" id="ARBA00022490"/>
    </source>
</evidence>
<feature type="binding site" evidence="21">
    <location>
        <position position="277"/>
    </location>
    <ligand>
        <name>Zn(2+)</name>
        <dbReference type="ChEBI" id="CHEBI:29105"/>
        <note>catalytic</note>
    </ligand>
</feature>
<evidence type="ECO:0000259" key="24">
    <source>
        <dbReference type="Pfam" id="PF00275"/>
    </source>
</evidence>
<dbReference type="Pfam" id="PF08501">
    <property type="entry name" value="Shikimate_dh_N"/>
    <property type="match status" value="1"/>
</dbReference>
<dbReference type="FunFam" id="1.20.1090.10:FF:000007">
    <property type="entry name" value="Pentafunctional AROM polypeptide"/>
    <property type="match status" value="1"/>
</dbReference>
<keyword evidence="5 21" id="KW-0963">Cytoplasm</keyword>
<keyword evidence="14 21" id="KW-0560">Oxidoreductase</keyword>
<evidence type="ECO:0000313" key="28">
    <source>
        <dbReference type="EMBL" id="KAF2238377.1"/>
    </source>
</evidence>
<dbReference type="GO" id="GO:0003855">
    <property type="term" value="F:3-dehydroquinate dehydratase activity"/>
    <property type="evidence" value="ECO:0007669"/>
    <property type="project" value="UniProtKB-UniRule"/>
</dbReference>
<keyword evidence="11 21" id="KW-0862">Zinc</keyword>
<feature type="binding site" evidence="21">
    <location>
        <begin position="184"/>
        <end position="187"/>
    </location>
    <ligand>
        <name>NAD(+)</name>
        <dbReference type="ChEBI" id="CHEBI:57540"/>
    </ligand>
</feature>
<feature type="active site" description="Proton acceptor; for 3-dehydroquinate synthase activity" evidence="21">
    <location>
        <position position="266"/>
    </location>
</feature>
<evidence type="ECO:0000256" key="3">
    <source>
        <dbReference type="ARBA" id="ARBA00004842"/>
    </source>
</evidence>
<dbReference type="InterPro" id="IPR013792">
    <property type="entry name" value="RNA3'P_cycl/enolpyr_Trfase_a/b"/>
</dbReference>
<dbReference type="CDD" id="cd00464">
    <property type="entry name" value="SK"/>
    <property type="match status" value="1"/>
</dbReference>
<dbReference type="EC" id="1.1.1.25" evidence="21"/>
<evidence type="ECO:0000256" key="10">
    <source>
        <dbReference type="ARBA" id="ARBA00022777"/>
    </source>
</evidence>
<dbReference type="Pfam" id="PF00275">
    <property type="entry name" value="EPSP_synthase"/>
    <property type="match status" value="1"/>
</dbReference>
<dbReference type="Pfam" id="PF24621">
    <property type="entry name" value="DHQS_C"/>
    <property type="match status" value="1"/>
</dbReference>
<dbReference type="GO" id="GO:0004765">
    <property type="term" value="F:shikimate kinase activity"/>
    <property type="evidence" value="ECO:0007669"/>
    <property type="project" value="UniProtKB-UniRule"/>
</dbReference>
<comment type="catalytic activity">
    <reaction evidence="18">
        <text>3-phosphoshikimate + phosphoenolpyruvate = 5-O-(1-carboxyvinyl)-3-phosphoshikimate + phosphate</text>
        <dbReference type="Rhea" id="RHEA:21256"/>
        <dbReference type="ChEBI" id="CHEBI:43474"/>
        <dbReference type="ChEBI" id="CHEBI:57701"/>
        <dbReference type="ChEBI" id="CHEBI:58702"/>
        <dbReference type="ChEBI" id="CHEBI:145989"/>
        <dbReference type="EC" id="2.5.1.19"/>
    </reaction>
    <physiologicalReaction direction="left-to-right" evidence="18">
        <dbReference type="Rhea" id="RHEA:21257"/>
    </physiologicalReaction>
</comment>
<dbReference type="PROSITE" id="PS00885">
    <property type="entry name" value="EPSP_SYNTHASE_2"/>
    <property type="match status" value="1"/>
</dbReference>
<feature type="binding site" evidence="21">
    <location>
        <position position="167"/>
    </location>
    <ligand>
        <name>7-phospho-2-dehydro-3-deoxy-D-arabino-heptonate</name>
        <dbReference type="ChEBI" id="CHEBI:58394"/>
    </ligand>
</feature>
<dbReference type="Gene3D" id="3.40.50.720">
    <property type="entry name" value="NAD(P)-binding Rossmann-like Domain"/>
    <property type="match status" value="1"/>
</dbReference>
<dbReference type="InterPro" id="IPR001986">
    <property type="entry name" value="Enolpyruvate_Tfrase_dom"/>
</dbReference>
<evidence type="ECO:0000256" key="17">
    <source>
        <dbReference type="ARBA" id="ARBA00023268"/>
    </source>
</evidence>
<dbReference type="CDD" id="cd01065">
    <property type="entry name" value="NAD_bind_Shikimate_DH"/>
    <property type="match status" value="1"/>
</dbReference>
<organism evidence="28 29">
    <name type="scientific">Viridothelium virens</name>
    <name type="common">Speckled blister lichen</name>
    <name type="synonym">Trypethelium virens</name>
    <dbReference type="NCBI Taxonomy" id="1048519"/>
    <lineage>
        <taxon>Eukaryota</taxon>
        <taxon>Fungi</taxon>
        <taxon>Dikarya</taxon>
        <taxon>Ascomycota</taxon>
        <taxon>Pezizomycotina</taxon>
        <taxon>Dothideomycetes</taxon>
        <taxon>Dothideomycetes incertae sedis</taxon>
        <taxon>Trypetheliales</taxon>
        <taxon>Trypetheliaceae</taxon>
        <taxon>Viridothelium</taxon>
    </lineage>
</organism>
<keyword evidence="12 21" id="KW-0067">ATP-binding</keyword>
<dbReference type="NCBIfam" id="TIGR01356">
    <property type="entry name" value="aroA"/>
    <property type="match status" value="1"/>
</dbReference>
<dbReference type="InterPro" id="IPR008289">
    <property type="entry name" value="Pentafunct_AroM"/>
</dbReference>
<dbReference type="CDD" id="cd00502">
    <property type="entry name" value="DHQase_I"/>
    <property type="match status" value="1"/>
</dbReference>
<feature type="binding site" evidence="21">
    <location>
        <begin position="88"/>
        <end position="91"/>
    </location>
    <ligand>
        <name>NAD(+)</name>
        <dbReference type="ChEBI" id="CHEBI:57540"/>
    </ligand>
</feature>
<dbReference type="InterPro" id="IPR000623">
    <property type="entry name" value="Shikimate_kinase/TSH1"/>
</dbReference>
<keyword evidence="16 21" id="KW-0456">Lyase</keyword>
<feature type="binding site" evidence="21">
    <location>
        <position position="293"/>
    </location>
    <ligand>
        <name>Zn(2+)</name>
        <dbReference type="ChEBI" id="CHEBI:29105"/>
        <note>catalytic</note>
    </ligand>
</feature>
<evidence type="ECO:0000256" key="2">
    <source>
        <dbReference type="ARBA" id="ARBA00004811"/>
    </source>
</evidence>
<evidence type="ECO:0000256" key="7">
    <source>
        <dbReference type="ARBA" id="ARBA00022679"/>
    </source>
</evidence>
<dbReference type="NCBIfam" id="TIGR01357">
    <property type="entry name" value="aroB"/>
    <property type="match status" value="1"/>
</dbReference>
<feature type="binding site" evidence="21">
    <location>
        <position position="151"/>
    </location>
    <ligand>
        <name>7-phospho-2-dehydro-3-deoxy-D-arabino-heptonate</name>
        <dbReference type="ChEBI" id="CHEBI:58394"/>
    </ligand>
</feature>
<dbReference type="Gene3D" id="1.20.1090.10">
    <property type="entry name" value="Dehydroquinate synthase-like - alpha domain"/>
    <property type="match status" value="1"/>
</dbReference>
<feature type="binding site" evidence="21">
    <location>
        <position position="195"/>
    </location>
    <ligand>
        <name>NAD(+)</name>
        <dbReference type="ChEBI" id="CHEBI:57540"/>
    </ligand>
</feature>
<keyword evidence="9 21" id="KW-0547">Nucleotide-binding</keyword>
<evidence type="ECO:0000256" key="23">
    <source>
        <dbReference type="SAM" id="MobiDB-lite"/>
    </source>
</evidence>
<dbReference type="SUPFAM" id="SSF53223">
    <property type="entry name" value="Aminoacid dehydrogenase-like, N-terminal domain"/>
    <property type="match status" value="1"/>
</dbReference>
<keyword evidence="17 21" id="KW-0511">Multifunctional enzyme</keyword>
<dbReference type="GO" id="GO:0046872">
    <property type="term" value="F:metal ion binding"/>
    <property type="evidence" value="ECO:0007669"/>
    <property type="project" value="UniProtKB-UniRule"/>
</dbReference>
<evidence type="ECO:0000256" key="8">
    <source>
        <dbReference type="ARBA" id="ARBA00022723"/>
    </source>
</evidence>
<comment type="pathway">
    <text evidence="21 22">Metabolic intermediate biosynthesis; chorismate biosynthesis; chorismate from D-erythrose 4-phosphate and phosphoenolpyruvate: step 3/7.</text>
</comment>
<comment type="function">
    <text evidence="20 21 22">The AROM polypeptide catalyzes 5 consecutive enzymatic reactions in prechorismate polyaromatic amino acid biosynthesis.</text>
</comment>
<feature type="domain" description="Enolpyruvate transferase" evidence="24">
    <location>
        <begin position="411"/>
        <end position="844"/>
    </location>
</feature>
<comment type="catalytic activity">
    <reaction evidence="21 22">
        <text>7-phospho-2-dehydro-3-deoxy-D-arabino-heptonate = 3-dehydroquinate + phosphate</text>
        <dbReference type="Rhea" id="RHEA:21968"/>
        <dbReference type="ChEBI" id="CHEBI:32364"/>
        <dbReference type="ChEBI" id="CHEBI:43474"/>
        <dbReference type="ChEBI" id="CHEBI:58394"/>
        <dbReference type="EC" id="4.2.3.4"/>
    </reaction>
</comment>
<reference evidence="28" key="1">
    <citation type="journal article" date="2020" name="Stud. Mycol.">
        <title>101 Dothideomycetes genomes: a test case for predicting lifestyles and emergence of pathogens.</title>
        <authorList>
            <person name="Haridas S."/>
            <person name="Albert R."/>
            <person name="Binder M."/>
            <person name="Bloem J."/>
            <person name="Labutti K."/>
            <person name="Salamov A."/>
            <person name="Andreopoulos B."/>
            <person name="Baker S."/>
            <person name="Barry K."/>
            <person name="Bills G."/>
            <person name="Bluhm B."/>
            <person name="Cannon C."/>
            <person name="Castanera R."/>
            <person name="Culley D."/>
            <person name="Daum C."/>
            <person name="Ezra D."/>
            <person name="Gonzalez J."/>
            <person name="Henrissat B."/>
            <person name="Kuo A."/>
            <person name="Liang C."/>
            <person name="Lipzen A."/>
            <person name="Lutzoni F."/>
            <person name="Magnuson J."/>
            <person name="Mondo S."/>
            <person name="Nolan M."/>
            <person name="Ohm R."/>
            <person name="Pangilinan J."/>
            <person name="Park H.-J."/>
            <person name="Ramirez L."/>
            <person name="Alfaro M."/>
            <person name="Sun H."/>
            <person name="Tritt A."/>
            <person name="Yoshinaga Y."/>
            <person name="Zwiers L.-H."/>
            <person name="Turgeon B."/>
            <person name="Goodwin S."/>
            <person name="Spatafora J."/>
            <person name="Crous P."/>
            <person name="Grigoriev I."/>
        </authorList>
    </citation>
    <scope>NUCLEOTIDE SEQUENCE</scope>
    <source>
        <strain evidence="28">Tuck. ex Michener</strain>
    </source>
</reference>
<accession>A0A6A6HK12</accession>
<comment type="similarity">
    <text evidence="4">Belongs to the EPSP synthase family.</text>
</comment>
<dbReference type="GO" id="GO:0009423">
    <property type="term" value="P:chorismate biosynthetic process"/>
    <property type="evidence" value="ECO:0007669"/>
    <property type="project" value="UniProtKB-UniRule"/>
</dbReference>
<dbReference type="HAMAP" id="MF_00210">
    <property type="entry name" value="EPSP_synth"/>
    <property type="match status" value="1"/>
</dbReference>
<keyword evidence="7 21" id="KW-0808">Transferase</keyword>
<evidence type="ECO:0000256" key="22">
    <source>
        <dbReference type="PIRNR" id="PIRNR000514"/>
    </source>
</evidence>
<dbReference type="CDD" id="cd08195">
    <property type="entry name" value="DHQS"/>
    <property type="match status" value="1"/>
</dbReference>
<dbReference type="FunFam" id="3.65.10.10:FF:000008">
    <property type="entry name" value="Pentafunctional AROM polypeptide"/>
    <property type="match status" value="1"/>
</dbReference>
<dbReference type="OrthoDB" id="197068at2759"/>
<evidence type="ECO:0000256" key="1">
    <source>
        <dbReference type="ARBA" id="ARBA00004496"/>
    </source>
</evidence>
<dbReference type="Gene3D" id="3.40.50.10860">
    <property type="entry name" value="Leucine Dehydrogenase, chain A, domain 1"/>
    <property type="match status" value="1"/>
</dbReference>
<feature type="binding site" evidence="21">
    <location>
        <begin position="270"/>
        <end position="274"/>
    </location>
    <ligand>
        <name>7-phospho-2-dehydro-3-deoxy-D-arabino-heptonate</name>
        <dbReference type="ChEBI" id="CHEBI:58394"/>
    </ligand>
</feature>
<dbReference type="PANTHER" id="PTHR21090:SF5">
    <property type="entry name" value="PENTAFUNCTIONAL AROM POLYPEPTIDE"/>
    <property type="match status" value="1"/>
</dbReference>
<feature type="binding site" evidence="21">
    <location>
        <position position="124"/>
    </location>
    <ligand>
        <name>NAD(+)</name>
        <dbReference type="ChEBI" id="CHEBI:57540"/>
    </ligand>
</feature>
<feature type="binding site" evidence="21">
    <location>
        <position position="166"/>
    </location>
    <ligand>
        <name>NAD(+)</name>
        <dbReference type="ChEBI" id="CHEBI:57540"/>
    </ligand>
</feature>
<dbReference type="Gene3D" id="3.20.20.70">
    <property type="entry name" value="Aldolase class I"/>
    <property type="match status" value="1"/>
</dbReference>
<dbReference type="GO" id="GO:0005524">
    <property type="term" value="F:ATP binding"/>
    <property type="evidence" value="ECO:0007669"/>
    <property type="project" value="UniProtKB-UniRule"/>
</dbReference>
<comment type="similarity">
    <text evidence="21 22">In the 2nd section; belongs to the EPSP synthase family.</text>
</comment>
<dbReference type="GO" id="GO:0004764">
    <property type="term" value="F:shikimate 3-dehydrogenase (NADP+) activity"/>
    <property type="evidence" value="ECO:0007669"/>
    <property type="project" value="UniProtKB-UniRule"/>
</dbReference>
<dbReference type="FunFam" id="3.20.20.70:FF:000135">
    <property type="entry name" value="Pentafunctional AROM polypeptide"/>
    <property type="match status" value="1"/>
</dbReference>
<comment type="similarity">
    <text evidence="21">In the N-terminal section; belongs to the sugar phosphate cyclases superfamily. Dehydroquinate synthase family.</text>
</comment>
<evidence type="ECO:0000256" key="4">
    <source>
        <dbReference type="ARBA" id="ARBA00009948"/>
    </source>
</evidence>
<evidence type="ECO:0000256" key="12">
    <source>
        <dbReference type="ARBA" id="ARBA00022840"/>
    </source>
</evidence>
<dbReference type="PROSITE" id="PS00104">
    <property type="entry name" value="EPSP_SYNTHASE_1"/>
    <property type="match status" value="1"/>
</dbReference>
<feature type="active site" description="For EPSP synthase activity" evidence="21">
    <location>
        <position position="832"/>
    </location>
</feature>
<dbReference type="Pfam" id="PF01761">
    <property type="entry name" value="DHQ_synthase"/>
    <property type="match status" value="1"/>
</dbReference>
<dbReference type="InterPro" id="IPR016037">
    <property type="entry name" value="DHQ_synth_AroB"/>
</dbReference>
<dbReference type="Gene3D" id="3.65.10.10">
    <property type="entry name" value="Enolpyruvate transferase domain"/>
    <property type="match status" value="2"/>
</dbReference>
<dbReference type="PIRSF" id="PIRSF000514">
    <property type="entry name" value="Pentafunct_AroM"/>
    <property type="match status" value="1"/>
</dbReference>
<dbReference type="InterPro" id="IPR006264">
    <property type="entry name" value="EPSP_synthase"/>
</dbReference>
<dbReference type="InterPro" id="IPR001381">
    <property type="entry name" value="DHquinase_I"/>
</dbReference>
<keyword evidence="15 21" id="KW-0057">Aromatic amino acid biosynthesis</keyword>
<gene>
    <name evidence="28" type="ORF">EV356DRAFT_461062</name>
</gene>
<feature type="binding site" evidence="21">
    <location>
        <position position="157"/>
    </location>
    <ligand>
        <name>7-phospho-2-dehydro-3-deoxy-D-arabino-heptonate</name>
        <dbReference type="ChEBI" id="CHEBI:58394"/>
    </ligand>
</feature>
<evidence type="ECO:0000256" key="21">
    <source>
        <dbReference type="HAMAP-Rule" id="MF_03143"/>
    </source>
</evidence>
<dbReference type="Gene3D" id="3.40.50.300">
    <property type="entry name" value="P-loop containing nucleotide triphosphate hydrolases"/>
    <property type="match status" value="1"/>
</dbReference>
<dbReference type="Proteomes" id="UP000800092">
    <property type="component" value="Unassembled WGS sequence"/>
</dbReference>
<dbReference type="SUPFAM" id="SSF55205">
    <property type="entry name" value="EPT/RTPC-like"/>
    <property type="match status" value="1"/>
</dbReference>
<dbReference type="InterPro" id="IPR036968">
    <property type="entry name" value="Enolpyruvate_Tfrase_sf"/>
</dbReference>
<keyword evidence="8 21" id="KW-0479">Metal-binding</keyword>
<evidence type="ECO:0000259" key="26">
    <source>
        <dbReference type="Pfam" id="PF08501"/>
    </source>
</evidence>
<dbReference type="InterPro" id="IPR023193">
    <property type="entry name" value="EPSP_synthase_CS"/>
</dbReference>
<comment type="caution">
    <text evidence="21">Lacks conserved residue(s) required for the propagation of feature annotation.</text>
</comment>
<dbReference type="SUPFAM" id="SSF56796">
    <property type="entry name" value="Dehydroquinate synthase-like"/>
    <property type="match status" value="1"/>
</dbReference>
<dbReference type="InterPro" id="IPR013785">
    <property type="entry name" value="Aldolase_TIM"/>
</dbReference>
<dbReference type="PRINTS" id="PR01100">
    <property type="entry name" value="SHIKIMTKNASE"/>
</dbReference>
<dbReference type="GO" id="GO:0003866">
    <property type="term" value="F:3-phosphoshikimate 1-carboxyvinyltransferase activity"/>
    <property type="evidence" value="ECO:0007669"/>
    <property type="project" value="UniProtKB-UniRule"/>
</dbReference>
<dbReference type="HAMAP" id="MF_03143">
    <property type="entry name" value="Pentafunct_AroM"/>
    <property type="match status" value="1"/>
</dbReference>
<dbReference type="PROSITE" id="PS01128">
    <property type="entry name" value="SHIKIMATE_KINASE"/>
    <property type="match status" value="1"/>
</dbReference>
<feature type="binding site" evidence="21">
    <location>
        <begin position="51"/>
        <end position="53"/>
    </location>
    <ligand>
        <name>NAD(+)</name>
        <dbReference type="ChEBI" id="CHEBI:57540"/>
    </ligand>
</feature>
<dbReference type="InterPro" id="IPR013708">
    <property type="entry name" value="Shikimate_DH-bd_N"/>
</dbReference>
<keyword evidence="13 21" id="KW-0521">NADP</keyword>
<dbReference type="EC" id="4.2.1.10" evidence="21"/>
<comment type="catalytic activity">
    <reaction evidence="21 22">
        <text>shikimate + NADP(+) = 3-dehydroshikimate + NADPH + H(+)</text>
        <dbReference type="Rhea" id="RHEA:17737"/>
        <dbReference type="ChEBI" id="CHEBI:15378"/>
        <dbReference type="ChEBI" id="CHEBI:16630"/>
        <dbReference type="ChEBI" id="CHEBI:36208"/>
        <dbReference type="ChEBI" id="CHEBI:57783"/>
        <dbReference type="ChEBI" id="CHEBI:58349"/>
        <dbReference type="EC" id="1.1.1.25"/>
    </reaction>
</comment>
<feature type="domain" description="3-dehydroquinate synthase C-terminal" evidence="27">
    <location>
        <begin position="196"/>
        <end position="364"/>
    </location>
</feature>
<keyword evidence="29" id="KW-1185">Reference proteome</keyword>
<feature type="binding site" evidence="21">
    <location>
        <begin position="199"/>
        <end position="202"/>
    </location>
    <ligand>
        <name>7-phospho-2-dehydro-3-deoxy-D-arabino-heptonate</name>
        <dbReference type="ChEBI" id="CHEBI:58394"/>
    </ligand>
</feature>
<feature type="binding site" evidence="21">
    <location>
        <begin position="144"/>
        <end position="145"/>
    </location>
    <ligand>
        <name>NAD(+)</name>
        <dbReference type="ChEBI" id="CHEBI:57540"/>
    </ligand>
</feature>
<feature type="binding site" evidence="21">
    <location>
        <position position="135"/>
    </location>
    <ligand>
        <name>7-phospho-2-dehydro-3-deoxy-D-arabino-heptonate</name>
        <dbReference type="ChEBI" id="CHEBI:58394"/>
    </ligand>
</feature>
<dbReference type="UniPathway" id="UPA00053">
    <property type="reaction ID" value="UER00085"/>
</dbReference>
<evidence type="ECO:0000256" key="19">
    <source>
        <dbReference type="ARBA" id="ARBA00048567"/>
    </source>
</evidence>
<dbReference type="FunFam" id="3.40.50.1970:FF:000007">
    <property type="entry name" value="Pentafunctional AROM polypeptide"/>
    <property type="match status" value="1"/>
</dbReference>
<feature type="binding site" evidence="21">
    <location>
        <position position="199"/>
    </location>
    <ligand>
        <name>Zn(2+)</name>
        <dbReference type="ChEBI" id="CHEBI:29105"/>
        <note>catalytic</note>
    </ligand>
</feature>
<evidence type="ECO:0000259" key="25">
    <source>
        <dbReference type="Pfam" id="PF01761"/>
    </source>
</evidence>
<dbReference type="EMBL" id="ML991776">
    <property type="protein sequence ID" value="KAF2238377.1"/>
    <property type="molecule type" value="Genomic_DNA"/>
</dbReference>
<dbReference type="EC" id="4.2.3.4" evidence="21"/>
<dbReference type="EC" id="2.5.1.19" evidence="21"/>